<keyword evidence="5" id="KW-1133">Transmembrane helix</keyword>
<dbReference type="Gene3D" id="1.20.5.3310">
    <property type="match status" value="1"/>
</dbReference>
<sequence>MRLGPMELVVILVLVLLIVGPGKLPQLAKAAGEAIAGFRKQTDDLRKEIDETVEEVKKPSNPS</sequence>
<evidence type="ECO:0000256" key="4">
    <source>
        <dbReference type="ARBA" id="ARBA00022927"/>
    </source>
</evidence>
<keyword evidence="7" id="KW-0472">Membrane</keyword>
<keyword evidence="6" id="KW-0811">Translocation</keyword>
<evidence type="ECO:0000256" key="1">
    <source>
        <dbReference type="ARBA" id="ARBA00004167"/>
    </source>
</evidence>
<proteinExistence type="predicted"/>
<dbReference type="PANTHER" id="PTHR42982">
    <property type="entry name" value="SEC-INDEPENDENT PROTEIN TRANSLOCASE PROTEIN TATA"/>
    <property type="match status" value="1"/>
</dbReference>
<evidence type="ECO:0000256" key="6">
    <source>
        <dbReference type="ARBA" id="ARBA00023010"/>
    </source>
</evidence>
<keyword evidence="9" id="KW-1185">Reference proteome</keyword>
<dbReference type="EMBL" id="AP014924">
    <property type="protein sequence ID" value="BAS26915.1"/>
    <property type="molecule type" value="Genomic_DNA"/>
</dbReference>
<dbReference type="PANTHER" id="PTHR42982:SF1">
    <property type="entry name" value="SEC-INDEPENDENT PROTEIN TRANSLOCASE PROTEIN TATA"/>
    <property type="match status" value="1"/>
</dbReference>
<dbReference type="STRING" id="1555112.LIP_1058"/>
<comment type="subcellular location">
    <subcellularLocation>
        <location evidence="1">Membrane</location>
        <topology evidence="1">Single-pass membrane protein</topology>
    </subcellularLocation>
</comment>
<evidence type="ECO:0000256" key="7">
    <source>
        <dbReference type="ARBA" id="ARBA00023136"/>
    </source>
</evidence>
<accession>A0A0K2SIJ7</accession>
<reference evidence="9" key="1">
    <citation type="submission" date="2015-07" db="EMBL/GenBank/DDBJ databases">
        <title>Complete genome sequence and phylogenetic analysis of Limnochorda pilosa.</title>
        <authorList>
            <person name="Watanabe M."/>
            <person name="Kojima H."/>
            <person name="Fukui M."/>
        </authorList>
    </citation>
    <scope>NUCLEOTIDE SEQUENCE [LARGE SCALE GENOMIC DNA]</scope>
    <source>
        <strain evidence="9">HC45</strain>
    </source>
</reference>
<name>A0A0K2SIJ7_LIMPI</name>
<dbReference type="KEGG" id="lpil:LIP_1058"/>
<organism evidence="8 9">
    <name type="scientific">Limnochorda pilosa</name>
    <dbReference type="NCBI Taxonomy" id="1555112"/>
    <lineage>
        <taxon>Bacteria</taxon>
        <taxon>Bacillati</taxon>
        <taxon>Bacillota</taxon>
        <taxon>Limnochordia</taxon>
        <taxon>Limnochordales</taxon>
        <taxon>Limnochordaceae</taxon>
        <taxon>Limnochorda</taxon>
    </lineage>
</organism>
<dbReference type="AlphaFoldDB" id="A0A0K2SIJ7"/>
<keyword evidence="4" id="KW-0653">Protein transport</keyword>
<gene>
    <name evidence="8" type="ORF">LIP_1058</name>
</gene>
<evidence type="ECO:0000256" key="2">
    <source>
        <dbReference type="ARBA" id="ARBA00022448"/>
    </source>
</evidence>
<keyword evidence="3" id="KW-0812">Transmembrane</keyword>
<evidence type="ECO:0000256" key="5">
    <source>
        <dbReference type="ARBA" id="ARBA00022989"/>
    </source>
</evidence>
<evidence type="ECO:0000256" key="3">
    <source>
        <dbReference type="ARBA" id="ARBA00022692"/>
    </source>
</evidence>
<dbReference type="Proteomes" id="UP000065807">
    <property type="component" value="Chromosome"/>
</dbReference>
<dbReference type="GO" id="GO:0016020">
    <property type="term" value="C:membrane"/>
    <property type="evidence" value="ECO:0007669"/>
    <property type="project" value="UniProtKB-ARBA"/>
</dbReference>
<dbReference type="RefSeq" id="WP_068135067.1">
    <property type="nucleotide sequence ID" value="NZ_AP014924.1"/>
</dbReference>
<evidence type="ECO:0000313" key="8">
    <source>
        <dbReference type="EMBL" id="BAS26915.1"/>
    </source>
</evidence>
<keyword evidence="2" id="KW-0813">Transport</keyword>
<protein>
    <submittedName>
        <fullName evidence="8">Twin-arginine translocation protein, TatA/E family subunit</fullName>
    </submittedName>
</protein>
<dbReference type="Pfam" id="PF02416">
    <property type="entry name" value="TatA_B_E"/>
    <property type="match status" value="1"/>
</dbReference>
<dbReference type="GO" id="GO:0015031">
    <property type="term" value="P:protein transport"/>
    <property type="evidence" value="ECO:0007669"/>
    <property type="project" value="UniProtKB-KW"/>
</dbReference>
<evidence type="ECO:0000313" key="9">
    <source>
        <dbReference type="Proteomes" id="UP000065807"/>
    </source>
</evidence>
<reference evidence="9" key="2">
    <citation type="journal article" date="2016" name="Int. J. Syst. Evol. Microbiol.">
        <title>Complete genome sequence and cell structure of Limnochorda pilosa, a Gram-negative spore-former within the phylum Firmicutes.</title>
        <authorList>
            <person name="Watanabe M."/>
            <person name="Kojima H."/>
            <person name="Fukui M."/>
        </authorList>
    </citation>
    <scope>NUCLEOTIDE SEQUENCE [LARGE SCALE GENOMIC DNA]</scope>
    <source>
        <strain evidence="9">HC45</strain>
    </source>
</reference>
<dbReference type="OrthoDB" id="1655725at2"/>
<dbReference type="InterPro" id="IPR003369">
    <property type="entry name" value="TatA/B/E"/>
</dbReference>